<keyword evidence="6 8" id="KW-0472">Membrane</keyword>
<dbReference type="AlphaFoldDB" id="A0A5C7GQU2"/>
<dbReference type="NCBIfam" id="TIGR00044">
    <property type="entry name" value="YggS family pyridoxal phosphate-dependent enzyme"/>
    <property type="match status" value="1"/>
</dbReference>
<evidence type="ECO:0000256" key="3">
    <source>
        <dbReference type="ARBA" id="ARBA00022692"/>
    </source>
</evidence>
<feature type="transmembrane region" description="Helical" evidence="8">
    <location>
        <begin position="118"/>
        <end position="138"/>
    </location>
</feature>
<sequence length="467" mass="52080">MKMTRKVNNSTSLESTDTGVATANLRPWKGQTLLSHHKHRLIRSAHGILNIIGWGTLLPVGAIIARYLRKFPLELYNEWYPLHVLCQSSGYLLGTLGWGIGLWLGNSSKQYTLKTHRILGIFVFTFSTVQMLAVFVYPRIRDEFRRCWEIYHQIMGYALIALIIANIFQGATHQNHAEKWKWVYVGVLAILALIALALEKEEKKKQKTMAASSAVTDGVAAAALRSVIQRVHQAAERSGRASDRIRIVAVSKTKPVSLIRQVYDAGHRSFGENYVQEIVEKAPQLPEDIEWSFIGNLQSNKVKPLLAGVPNLATVESVDDKKTRVKCIANDILKSDIADRLDRMVASIGRKPLKIYVQVNTSGEESKYGVEPSGCVELAKYVSQDCPNLEFCGLMTIGMPDYTSTPENFKTLAKCRSEVCEALGIPEEQCELSMGMSGDFELAIEMGSTNVRIGSTIFGAREYPKKN</sequence>
<reference evidence="11" key="1">
    <citation type="journal article" date="2019" name="Gigascience">
        <title>De novo genome assembly of the endangered Acer yangbiense, a plant species with extremely small populations endemic to Yunnan Province, China.</title>
        <authorList>
            <person name="Yang J."/>
            <person name="Wariss H.M."/>
            <person name="Tao L."/>
            <person name="Zhang R."/>
            <person name="Yun Q."/>
            <person name="Hollingsworth P."/>
            <person name="Dao Z."/>
            <person name="Luo G."/>
            <person name="Guo H."/>
            <person name="Ma Y."/>
            <person name="Sun W."/>
        </authorList>
    </citation>
    <scope>NUCLEOTIDE SEQUENCE [LARGE SCALE GENOMIC DNA]</scope>
    <source>
        <strain evidence="11">cv. Malutang</strain>
    </source>
</reference>
<feature type="transmembrane region" description="Helical" evidence="8">
    <location>
        <begin position="150"/>
        <end position="168"/>
    </location>
</feature>
<dbReference type="SUPFAM" id="SSF51419">
    <property type="entry name" value="PLP-binding barrel"/>
    <property type="match status" value="1"/>
</dbReference>
<dbReference type="CDD" id="cd08760">
    <property type="entry name" value="Cyt_b561_FRRS1_like"/>
    <property type="match status" value="1"/>
</dbReference>
<dbReference type="InterPro" id="IPR029066">
    <property type="entry name" value="PLP-binding_barrel"/>
</dbReference>
<comment type="subcellular location">
    <subcellularLocation>
        <location evidence="1">Membrane</location>
    </subcellularLocation>
</comment>
<keyword evidence="2" id="KW-0813">Transport</keyword>
<keyword evidence="4" id="KW-0249">Electron transport</keyword>
<feature type="modified residue" description="N6-(pyridoxal phosphate)lysine" evidence="7">
    <location>
        <position position="252"/>
    </location>
</feature>
<evidence type="ECO:0000256" key="5">
    <source>
        <dbReference type="ARBA" id="ARBA00022989"/>
    </source>
</evidence>
<evidence type="ECO:0000313" key="11">
    <source>
        <dbReference type="Proteomes" id="UP000323000"/>
    </source>
</evidence>
<name>A0A5C7GQU2_9ROSI</name>
<evidence type="ECO:0000259" key="9">
    <source>
        <dbReference type="PROSITE" id="PS50939"/>
    </source>
</evidence>
<dbReference type="GO" id="GO:0030170">
    <property type="term" value="F:pyridoxal phosphate binding"/>
    <property type="evidence" value="ECO:0007669"/>
    <property type="project" value="UniProtKB-UniRule"/>
</dbReference>
<dbReference type="Proteomes" id="UP000323000">
    <property type="component" value="Chromosome 13"/>
</dbReference>
<proteinExistence type="inferred from homology"/>
<comment type="caution">
    <text evidence="10">The sequence shown here is derived from an EMBL/GenBank/DDBJ whole genome shotgun (WGS) entry which is preliminary data.</text>
</comment>
<gene>
    <name evidence="10" type="ORF">EZV62_026247</name>
</gene>
<evidence type="ECO:0000256" key="2">
    <source>
        <dbReference type="ARBA" id="ARBA00022448"/>
    </source>
</evidence>
<dbReference type="Pfam" id="PF01168">
    <property type="entry name" value="Ala_racemase_N"/>
    <property type="match status" value="1"/>
</dbReference>
<comment type="similarity">
    <text evidence="7">Belongs to the pyridoxal phosphate-binding protein YggS/PROSC family.</text>
</comment>
<dbReference type="GO" id="GO:0016020">
    <property type="term" value="C:membrane"/>
    <property type="evidence" value="ECO:0007669"/>
    <property type="project" value="UniProtKB-SubCell"/>
</dbReference>
<feature type="domain" description="Cytochrome b561" evidence="9">
    <location>
        <begin position="9"/>
        <end position="207"/>
    </location>
</feature>
<dbReference type="Gene3D" id="1.20.120.1770">
    <property type="match status" value="1"/>
</dbReference>
<feature type="transmembrane region" description="Helical" evidence="8">
    <location>
        <begin position="180"/>
        <end position="198"/>
    </location>
</feature>
<dbReference type="PROSITE" id="PS50939">
    <property type="entry name" value="CYTOCHROME_B561"/>
    <property type="match status" value="1"/>
</dbReference>
<evidence type="ECO:0000256" key="6">
    <source>
        <dbReference type="ARBA" id="ARBA00023136"/>
    </source>
</evidence>
<keyword evidence="3 8" id="KW-0812">Transmembrane</keyword>
<evidence type="ECO:0000313" key="10">
    <source>
        <dbReference type="EMBL" id="TXG46953.1"/>
    </source>
</evidence>
<keyword evidence="5 8" id="KW-1133">Transmembrane helix</keyword>
<dbReference type="PANTHER" id="PTHR10146:SF15">
    <property type="entry name" value="PYRIDOXAL PHOSPHATE HOMEOSTASIS PROTEIN"/>
    <property type="match status" value="1"/>
</dbReference>
<dbReference type="SMART" id="SM00665">
    <property type="entry name" value="B561"/>
    <property type="match status" value="1"/>
</dbReference>
<dbReference type="HAMAP" id="MF_02087">
    <property type="entry name" value="PLP_homeostasis"/>
    <property type="match status" value="1"/>
</dbReference>
<dbReference type="InterPro" id="IPR006593">
    <property type="entry name" value="Cyt_b561/ferric_Rdtase_TM"/>
</dbReference>
<dbReference type="InterPro" id="IPR011078">
    <property type="entry name" value="PyrdxlP_homeostasis"/>
</dbReference>
<protein>
    <recommendedName>
        <fullName evidence="7">Pyridoxal phosphate homeostasis protein</fullName>
        <shortName evidence="7">PLP homeostasis protein</shortName>
    </recommendedName>
</protein>
<feature type="transmembrane region" description="Helical" evidence="8">
    <location>
        <begin position="88"/>
        <end position="106"/>
    </location>
</feature>
<dbReference type="Gene3D" id="3.20.20.10">
    <property type="entry name" value="Alanine racemase"/>
    <property type="match status" value="1"/>
</dbReference>
<dbReference type="OrthoDB" id="10264196at2759"/>
<accession>A0A5C7GQU2</accession>
<dbReference type="PANTHER" id="PTHR10146">
    <property type="entry name" value="PROLINE SYNTHETASE CO-TRANSCRIBED BACTERIAL HOMOLOG PROTEIN"/>
    <property type="match status" value="1"/>
</dbReference>
<organism evidence="10 11">
    <name type="scientific">Acer yangbiense</name>
    <dbReference type="NCBI Taxonomy" id="1000413"/>
    <lineage>
        <taxon>Eukaryota</taxon>
        <taxon>Viridiplantae</taxon>
        <taxon>Streptophyta</taxon>
        <taxon>Embryophyta</taxon>
        <taxon>Tracheophyta</taxon>
        <taxon>Spermatophyta</taxon>
        <taxon>Magnoliopsida</taxon>
        <taxon>eudicotyledons</taxon>
        <taxon>Gunneridae</taxon>
        <taxon>Pentapetalae</taxon>
        <taxon>rosids</taxon>
        <taxon>malvids</taxon>
        <taxon>Sapindales</taxon>
        <taxon>Sapindaceae</taxon>
        <taxon>Hippocastanoideae</taxon>
        <taxon>Acereae</taxon>
        <taxon>Acer</taxon>
    </lineage>
</organism>
<evidence type="ECO:0000256" key="1">
    <source>
        <dbReference type="ARBA" id="ARBA00004370"/>
    </source>
</evidence>
<evidence type="ECO:0000256" key="7">
    <source>
        <dbReference type="HAMAP-Rule" id="MF_03225"/>
    </source>
</evidence>
<evidence type="ECO:0000256" key="8">
    <source>
        <dbReference type="SAM" id="Phobius"/>
    </source>
</evidence>
<dbReference type="Pfam" id="PF03188">
    <property type="entry name" value="Cytochrom_B561"/>
    <property type="match status" value="1"/>
</dbReference>
<dbReference type="InterPro" id="IPR001608">
    <property type="entry name" value="Ala_racemase_N"/>
</dbReference>
<keyword evidence="7" id="KW-0663">Pyridoxal phosphate</keyword>
<evidence type="ECO:0000256" key="4">
    <source>
        <dbReference type="ARBA" id="ARBA00022982"/>
    </source>
</evidence>
<feature type="transmembrane region" description="Helical" evidence="8">
    <location>
        <begin position="48"/>
        <end position="68"/>
    </location>
</feature>
<keyword evidence="11" id="KW-1185">Reference proteome</keyword>
<dbReference type="EMBL" id="VAHF01000013">
    <property type="protein sequence ID" value="TXG46953.1"/>
    <property type="molecule type" value="Genomic_DNA"/>
</dbReference>
<dbReference type="CDD" id="cd06822">
    <property type="entry name" value="PLPDE_III_YBL036c_euk"/>
    <property type="match status" value="1"/>
</dbReference>
<comment type="function">
    <text evidence="7">Pyridoxal 5'-phosphate (PLP)-binding protein, which may be involved in intracellular homeostatic regulation of pyridoxal 5'-phosphate (PLP), the active form of vitamin B6.</text>
</comment>
<dbReference type="FunFam" id="3.20.20.10:FF:000014">
    <property type="entry name" value="Pyridoxal phosphate homeostasis protein"/>
    <property type="match status" value="1"/>
</dbReference>